<comment type="caution">
    <text evidence="1">The sequence shown here is derived from an EMBL/GenBank/DDBJ whole genome shotgun (WGS) entry which is preliminary data.</text>
</comment>
<dbReference type="Gene3D" id="3.40.50.300">
    <property type="entry name" value="P-loop containing nucleotide triphosphate hydrolases"/>
    <property type="match status" value="1"/>
</dbReference>
<gene>
    <name evidence="1" type="ORF">GLX25_15175</name>
</gene>
<reference evidence="1 2" key="1">
    <citation type="submission" date="2019-11" db="EMBL/GenBank/DDBJ databases">
        <title>Agromyces kandeliae sp. nov., isolated from mangrove soil.</title>
        <authorList>
            <person name="Wang R."/>
        </authorList>
    </citation>
    <scope>NUCLEOTIDE SEQUENCE [LARGE SCALE GENOMIC DNA]</scope>
    <source>
        <strain evidence="1 2">JCM 11431</strain>
    </source>
</reference>
<accession>A0A7C9LG54</accession>
<dbReference type="GO" id="GO:0005524">
    <property type="term" value="F:ATP binding"/>
    <property type="evidence" value="ECO:0007669"/>
    <property type="project" value="UniProtKB-KW"/>
</dbReference>
<dbReference type="Proteomes" id="UP000480122">
    <property type="component" value="Unassembled WGS sequence"/>
</dbReference>
<dbReference type="RefSeq" id="WP_155843356.1">
    <property type="nucleotide sequence ID" value="NZ_BAAAIA010000008.1"/>
</dbReference>
<sequence>MKAREALALRPALDVVLRATRARSHPLVLVDGPSGAGKSTFAAALVAAWPGRPPRLVRVDEAIPGWRGLRRGAAALGPRLVRPHGADLVGALDRWDWHADRRGAVERVPPGRPLVLEGCGAFLAGAEATDAVRVWLDAPYETRRERALERDAGAFDEFWASWESDWRRYRRQSGADRRPAIRVRLGA</sequence>
<dbReference type="Pfam" id="PF13238">
    <property type="entry name" value="AAA_18"/>
    <property type="match status" value="1"/>
</dbReference>
<protein>
    <submittedName>
        <fullName evidence="1">ATP-binding protein</fullName>
    </submittedName>
</protein>
<keyword evidence="1" id="KW-0067">ATP-binding</keyword>
<dbReference type="InterPro" id="IPR027417">
    <property type="entry name" value="P-loop_NTPase"/>
</dbReference>
<keyword evidence="1" id="KW-0547">Nucleotide-binding</keyword>
<name>A0A7C9LG54_9MICO</name>
<organism evidence="1 2">
    <name type="scientific">Agromyces luteolus</name>
    <dbReference type="NCBI Taxonomy" id="88373"/>
    <lineage>
        <taxon>Bacteria</taxon>
        <taxon>Bacillati</taxon>
        <taxon>Actinomycetota</taxon>
        <taxon>Actinomycetes</taxon>
        <taxon>Micrococcales</taxon>
        <taxon>Microbacteriaceae</taxon>
        <taxon>Agromyces</taxon>
    </lineage>
</organism>
<evidence type="ECO:0000313" key="2">
    <source>
        <dbReference type="Proteomes" id="UP000480122"/>
    </source>
</evidence>
<proteinExistence type="predicted"/>
<evidence type="ECO:0000313" key="1">
    <source>
        <dbReference type="EMBL" id="MUN08450.1"/>
    </source>
</evidence>
<dbReference type="OrthoDB" id="3237545at2"/>
<dbReference type="CDD" id="cd02019">
    <property type="entry name" value="NK"/>
    <property type="match status" value="1"/>
</dbReference>
<dbReference type="AlphaFoldDB" id="A0A7C9LG54"/>
<dbReference type="EMBL" id="WODA01000025">
    <property type="protein sequence ID" value="MUN08450.1"/>
    <property type="molecule type" value="Genomic_DNA"/>
</dbReference>
<dbReference type="SUPFAM" id="SSF52540">
    <property type="entry name" value="P-loop containing nucleoside triphosphate hydrolases"/>
    <property type="match status" value="1"/>
</dbReference>
<keyword evidence="2" id="KW-1185">Reference proteome</keyword>